<dbReference type="InterPro" id="IPR002069">
    <property type="entry name" value="Interferon_gamma"/>
</dbReference>
<dbReference type="Proteomes" id="UP001311232">
    <property type="component" value="Unassembled WGS sequence"/>
</dbReference>
<dbReference type="PANTHER" id="PTHR11419">
    <property type="entry name" value="INTERFERON GAMMA"/>
    <property type="match status" value="1"/>
</dbReference>
<evidence type="ECO:0000256" key="3">
    <source>
        <dbReference type="ARBA" id="ARBA00022514"/>
    </source>
</evidence>
<evidence type="ECO:0000256" key="4">
    <source>
        <dbReference type="ARBA" id="ARBA00022525"/>
    </source>
</evidence>
<dbReference type="GO" id="GO:0006955">
    <property type="term" value="P:immune response"/>
    <property type="evidence" value="ECO:0007669"/>
    <property type="project" value="InterPro"/>
</dbReference>
<name>A0AAV9S2E1_9TELE</name>
<reference evidence="7 8" key="1">
    <citation type="submission" date="2021-06" db="EMBL/GenBank/DDBJ databases">
        <authorList>
            <person name="Palmer J.M."/>
        </authorList>
    </citation>
    <scope>NUCLEOTIDE SEQUENCE [LARGE SCALE GENOMIC DNA]</scope>
    <source>
        <strain evidence="7 8">MEX-2019</strain>
        <tissue evidence="7">Muscle</tissue>
    </source>
</reference>
<dbReference type="EMBL" id="JAHHUM010001003">
    <property type="protein sequence ID" value="KAK5615107.1"/>
    <property type="molecule type" value="Genomic_DNA"/>
</dbReference>
<dbReference type="GO" id="GO:0005615">
    <property type="term" value="C:extracellular space"/>
    <property type="evidence" value="ECO:0007669"/>
    <property type="project" value="UniProtKB-KW"/>
</dbReference>
<evidence type="ECO:0000256" key="1">
    <source>
        <dbReference type="ARBA" id="ARBA00004613"/>
    </source>
</evidence>
<dbReference type="GO" id="GO:0005125">
    <property type="term" value="F:cytokine activity"/>
    <property type="evidence" value="ECO:0007669"/>
    <property type="project" value="UniProtKB-KW"/>
</dbReference>
<evidence type="ECO:0000313" key="7">
    <source>
        <dbReference type="EMBL" id="KAK5615107.1"/>
    </source>
</evidence>
<evidence type="ECO:0008006" key="9">
    <source>
        <dbReference type="Google" id="ProtNLM"/>
    </source>
</evidence>
<comment type="similarity">
    <text evidence="2">Belongs to the type II (or gamma) interferon family.</text>
</comment>
<dbReference type="GO" id="GO:0005133">
    <property type="term" value="F:type II interferon receptor binding"/>
    <property type="evidence" value="ECO:0007669"/>
    <property type="project" value="InterPro"/>
</dbReference>
<dbReference type="Gene3D" id="1.20.1250.10">
    <property type="match status" value="1"/>
</dbReference>
<feature type="region of interest" description="Disordered" evidence="6">
    <location>
        <begin position="177"/>
        <end position="197"/>
    </location>
</feature>
<dbReference type="AlphaFoldDB" id="A0AAV9S2E1"/>
<evidence type="ECO:0000256" key="2">
    <source>
        <dbReference type="ARBA" id="ARBA00007566"/>
    </source>
</evidence>
<keyword evidence="3" id="KW-0202">Cytokine</keyword>
<keyword evidence="8" id="KW-1185">Reference proteome</keyword>
<comment type="caution">
    <text evidence="7">The sequence shown here is derived from an EMBL/GenBank/DDBJ whole genome shotgun (WGS) entry which is preliminary data.</text>
</comment>
<keyword evidence="5" id="KW-0325">Glycoprotein</keyword>
<keyword evidence="4" id="KW-0964">Secreted</keyword>
<protein>
    <recommendedName>
        <fullName evidence="9">Interferon gamma</fullName>
    </recommendedName>
</protein>
<comment type="subcellular location">
    <subcellularLocation>
        <location evidence="1">Secreted</location>
    </subcellularLocation>
</comment>
<dbReference type="InterPro" id="IPR009079">
    <property type="entry name" value="4_helix_cytokine-like_core"/>
</dbReference>
<evidence type="ECO:0000256" key="5">
    <source>
        <dbReference type="ARBA" id="ARBA00023180"/>
    </source>
</evidence>
<proteinExistence type="inferred from homology"/>
<feature type="region of interest" description="Disordered" evidence="6">
    <location>
        <begin position="57"/>
        <end position="77"/>
    </location>
</feature>
<dbReference type="PANTHER" id="PTHR11419:SF0">
    <property type="entry name" value="INTERFERON GAMMA"/>
    <property type="match status" value="1"/>
</dbReference>
<accession>A0AAV9S2E1</accession>
<gene>
    <name evidence="7" type="ORF">CRENBAI_005604</name>
</gene>
<evidence type="ECO:0000256" key="6">
    <source>
        <dbReference type="SAM" id="MobiDB-lite"/>
    </source>
</evidence>
<organism evidence="7 8">
    <name type="scientific">Crenichthys baileyi</name>
    <name type="common">White River springfish</name>
    <dbReference type="NCBI Taxonomy" id="28760"/>
    <lineage>
        <taxon>Eukaryota</taxon>
        <taxon>Metazoa</taxon>
        <taxon>Chordata</taxon>
        <taxon>Craniata</taxon>
        <taxon>Vertebrata</taxon>
        <taxon>Euteleostomi</taxon>
        <taxon>Actinopterygii</taxon>
        <taxon>Neopterygii</taxon>
        <taxon>Teleostei</taxon>
        <taxon>Neoteleostei</taxon>
        <taxon>Acanthomorphata</taxon>
        <taxon>Ovalentaria</taxon>
        <taxon>Atherinomorphae</taxon>
        <taxon>Cyprinodontiformes</taxon>
        <taxon>Goodeidae</taxon>
        <taxon>Crenichthys</taxon>
    </lineage>
</organism>
<evidence type="ECO:0000313" key="8">
    <source>
        <dbReference type="Proteomes" id="UP001311232"/>
    </source>
</evidence>
<sequence>MPVIFRPSGRHASHRCRLKLYQAKKKCVKATQNRPKWKTVGEKHDWQAGLRFAPTGIEKNQLSHRDRAGNQTDGSTGTQRSYIMMLAVMRTVVCFVMWLSVHRVSGTYVPQEMNRTLQNLRQHYKISNQDLFNGEHVFPREPLKGKMESKMLFMGGVLEAYEKLFGHMLRQLPTPSPQLAISKDKAGTSTAGPSASGDVRSNLMKVFQKIKELKRHRYQEQVKLLQGLQKLKHIEMDNLKIQSKALWELPWIYEEASSLADNVMRRKRRRRQTRTKTRPGV</sequence>
<dbReference type="SUPFAM" id="SSF47266">
    <property type="entry name" value="4-helical cytokines"/>
    <property type="match status" value="1"/>
</dbReference>